<dbReference type="SUPFAM" id="SSF56672">
    <property type="entry name" value="DNA/RNA polymerases"/>
    <property type="match status" value="1"/>
</dbReference>
<evidence type="ECO:0000313" key="11">
    <source>
        <dbReference type="EMBL" id="GEU61526.1"/>
    </source>
</evidence>
<dbReference type="CDD" id="cd01647">
    <property type="entry name" value="RT_LTR"/>
    <property type="match status" value="1"/>
</dbReference>
<evidence type="ECO:0000256" key="2">
    <source>
        <dbReference type="ARBA" id="ARBA00022679"/>
    </source>
</evidence>
<organism evidence="11">
    <name type="scientific">Tanacetum cinerariifolium</name>
    <name type="common">Dalmatian daisy</name>
    <name type="synonym">Chrysanthemum cinerariifolium</name>
    <dbReference type="NCBI Taxonomy" id="118510"/>
    <lineage>
        <taxon>Eukaryota</taxon>
        <taxon>Viridiplantae</taxon>
        <taxon>Streptophyta</taxon>
        <taxon>Embryophyta</taxon>
        <taxon>Tracheophyta</taxon>
        <taxon>Spermatophyta</taxon>
        <taxon>Magnoliopsida</taxon>
        <taxon>eudicotyledons</taxon>
        <taxon>Gunneridae</taxon>
        <taxon>Pentapetalae</taxon>
        <taxon>asterids</taxon>
        <taxon>campanulids</taxon>
        <taxon>Asterales</taxon>
        <taxon>Asteraceae</taxon>
        <taxon>Asteroideae</taxon>
        <taxon>Anthemideae</taxon>
        <taxon>Anthemidinae</taxon>
        <taxon>Tanacetum</taxon>
    </lineage>
</organism>
<protein>
    <submittedName>
        <fullName evidence="11">Putative reverse transcriptase domain-containing protein</fullName>
    </submittedName>
</protein>
<dbReference type="GO" id="GO:0006508">
    <property type="term" value="P:proteolysis"/>
    <property type="evidence" value="ECO:0007669"/>
    <property type="project" value="UniProtKB-KW"/>
</dbReference>
<dbReference type="AlphaFoldDB" id="A0A6L2LI77"/>
<feature type="compositionally biased region" description="Polar residues" evidence="9">
    <location>
        <begin position="498"/>
        <end position="517"/>
    </location>
</feature>
<dbReference type="Gene3D" id="3.10.10.10">
    <property type="entry name" value="HIV Type 1 Reverse Transcriptase, subunit A, domain 1"/>
    <property type="match status" value="1"/>
</dbReference>
<dbReference type="GO" id="GO:0003964">
    <property type="term" value="F:RNA-directed DNA polymerase activity"/>
    <property type="evidence" value="ECO:0007669"/>
    <property type="project" value="UniProtKB-KW"/>
</dbReference>
<dbReference type="CDD" id="cd00303">
    <property type="entry name" value="retropepsin_like"/>
    <property type="match status" value="1"/>
</dbReference>
<dbReference type="Gene3D" id="2.40.70.10">
    <property type="entry name" value="Acid Proteases"/>
    <property type="match status" value="1"/>
</dbReference>
<evidence type="ECO:0000256" key="8">
    <source>
        <dbReference type="ARBA" id="ARBA00022918"/>
    </source>
</evidence>
<keyword evidence="7" id="KW-0378">Hydrolase</keyword>
<keyword evidence="8 11" id="KW-0695">RNA-directed DNA polymerase</keyword>
<keyword evidence="6" id="KW-0255">Endonuclease</keyword>
<name>A0A6L2LI77_TANCI</name>
<evidence type="ECO:0000256" key="1">
    <source>
        <dbReference type="ARBA" id="ARBA00022670"/>
    </source>
</evidence>
<proteinExistence type="predicted"/>
<feature type="region of interest" description="Disordered" evidence="9">
    <location>
        <begin position="638"/>
        <end position="665"/>
    </location>
</feature>
<dbReference type="EMBL" id="BKCJ010004519">
    <property type="protein sequence ID" value="GEU61526.1"/>
    <property type="molecule type" value="Genomic_DNA"/>
</dbReference>
<sequence length="1250" mass="141586">MQRPPLFEEEESIDNAFARFNTIITSLLALDESFSSKNYVRKFLRALHLKWRAKVTAIEESKDLTSLSLDELTGNLKVYKVIIKKDSEMVKCKREQNRSLSLKAKKESSAEDSLNSDSEDEEYAMAVKEFKKFFKRRERFVLVLLTSIDSSSTKASSSKGDVLGAQASNEICLGINLEPEEWIKDSRCSKHMTSNQKLFSTYKAYNRGNVIFGSNLRGYIIESLNVTFDETPSPPKTSPLEDDDFVEEEAIEVSKTRTLGNDLEDKSLEIDEIINIKESKSHPLENVIAQPTGFIDFANPNHVYRLKKSLYGLKQAPKSPTGGQGINYGFVSTVDFEARRQEIKDVGYGIRDTWIDPAEAVPAIAPTTVEEVNTRVVKLTELHEHDIQDFHALLEDAQDVWTVEEEAYDARVAWNHSIGQSQVQLIETLRVVRDMRREMSDMQKELISQRDQELFDIVKKTLEFGARGVEVGEEVPYGKKPEAKSRLKRKQPSKHTSESQTEASKSKTGQSETQNKSCLAKDKSPSYPSPPTLVVVKMHKEAQQAADGPTSFGATSEEGAHPLLSSGSNLSVLVDKTKFAIDGLKTTHTDSGINEEFRGDDISKKIKLEDLSKFLKNTRSAFFTLDSPQDDPIIVTNESEEEEADKEDTHDTSHDVPEDTLVPPPPSPKLAKLQELMAQVQLLKASSFTSSSFFSSETAQDFVFPSKSIKQGQTTASPVEGEKNTKDAKTKLKDELVDLLGTNVVTRYYKKKLLFDKYYEKMLKRKKIHNITNYEVLIKKGPITLKIYKEDGSKEVILNLKSLSSKEITSQLSFNHLAIPQARCFIDSLFDSNKNLYVEKYISLALQVLKRLGSIFTLVYAAVQKPKKAFDHCYDVELADGRVIGLNTILSSCTLNILNHPFNIDLMPVELGSFDAIIGMDWLAKYQAIIVCAEKIVRIPWGNETLIIHGDGSNRGNATRLSIISCTKTEKYVKKGFPIFLAHITTKEVEDKSKEKRLEDVPIVRDFSEVFPEDLPGLHPIRPVEFQIDLVPGAAPVARAPYRLAPSEMKELAEQLKELSDKGFVRPSSSPWGAPVLFVKKKDGSFRMCIDYRELNKLTVKNRYPLLRIDDLFDQLQGSSVYSKIDLRSGYHRLRVREEDIPKTAFKTRYGHYEFQVMPFGLTNAPAVFMDLMNRVCKPYLDKFMIVFIDDILINLKDEKEHEEHLKAVIELLKKEELYAKFSKCEFWCPKVQFLGHVIDKQGIYVVKPT</sequence>
<accession>A0A6L2LI77</accession>
<dbReference type="InterPro" id="IPR054722">
    <property type="entry name" value="PolX-like_BBD"/>
</dbReference>
<evidence type="ECO:0000256" key="6">
    <source>
        <dbReference type="ARBA" id="ARBA00022759"/>
    </source>
</evidence>
<dbReference type="InterPro" id="IPR043502">
    <property type="entry name" value="DNA/RNA_pol_sf"/>
</dbReference>
<keyword evidence="4" id="KW-0540">Nuclease</keyword>
<dbReference type="InterPro" id="IPR053134">
    <property type="entry name" value="RNA-dir_DNA_polymerase"/>
</dbReference>
<reference evidence="11" key="1">
    <citation type="journal article" date="2019" name="Sci. Rep.">
        <title>Draft genome of Tanacetum cinerariifolium, the natural source of mosquito coil.</title>
        <authorList>
            <person name="Yamashiro T."/>
            <person name="Shiraishi A."/>
            <person name="Satake H."/>
            <person name="Nakayama K."/>
        </authorList>
    </citation>
    <scope>NUCLEOTIDE SEQUENCE</scope>
</reference>
<dbReference type="Pfam" id="PF22936">
    <property type="entry name" value="Pol_BBD"/>
    <property type="match status" value="1"/>
</dbReference>
<evidence type="ECO:0000256" key="7">
    <source>
        <dbReference type="ARBA" id="ARBA00022801"/>
    </source>
</evidence>
<keyword evidence="2" id="KW-0808">Transferase</keyword>
<evidence type="ECO:0000256" key="9">
    <source>
        <dbReference type="SAM" id="MobiDB-lite"/>
    </source>
</evidence>
<evidence type="ECO:0000256" key="3">
    <source>
        <dbReference type="ARBA" id="ARBA00022695"/>
    </source>
</evidence>
<dbReference type="Pfam" id="PF08284">
    <property type="entry name" value="RVP_2"/>
    <property type="match status" value="1"/>
</dbReference>
<evidence type="ECO:0000259" key="10">
    <source>
        <dbReference type="PROSITE" id="PS50878"/>
    </source>
</evidence>
<evidence type="ECO:0000256" key="5">
    <source>
        <dbReference type="ARBA" id="ARBA00022750"/>
    </source>
</evidence>
<keyword evidence="1" id="KW-0645">Protease</keyword>
<keyword evidence="3" id="KW-0548">Nucleotidyltransferase</keyword>
<dbReference type="InterPro" id="IPR000477">
    <property type="entry name" value="RT_dom"/>
</dbReference>
<dbReference type="InterPro" id="IPR021109">
    <property type="entry name" value="Peptidase_aspartic_dom_sf"/>
</dbReference>
<dbReference type="Pfam" id="PF00078">
    <property type="entry name" value="RVT_1"/>
    <property type="match status" value="1"/>
</dbReference>
<dbReference type="GO" id="GO:0004519">
    <property type="term" value="F:endonuclease activity"/>
    <property type="evidence" value="ECO:0007669"/>
    <property type="project" value="UniProtKB-KW"/>
</dbReference>
<dbReference type="FunFam" id="3.10.10.10:FF:000007">
    <property type="entry name" value="Retrovirus-related Pol polyprotein from transposon 17.6-like Protein"/>
    <property type="match status" value="1"/>
</dbReference>
<gene>
    <name evidence="11" type="ORF">Tci_033504</name>
</gene>
<dbReference type="PANTHER" id="PTHR24559">
    <property type="entry name" value="TRANSPOSON TY3-I GAG-POL POLYPROTEIN"/>
    <property type="match status" value="1"/>
</dbReference>
<feature type="region of interest" description="Disordered" evidence="9">
    <location>
        <begin position="477"/>
        <end position="566"/>
    </location>
</feature>
<feature type="domain" description="Reverse transcriptase" evidence="10">
    <location>
        <begin position="1060"/>
        <end position="1239"/>
    </location>
</feature>
<comment type="caution">
    <text evidence="11">The sequence shown here is derived from an EMBL/GenBank/DDBJ whole genome shotgun (WGS) entry which is preliminary data.</text>
</comment>
<keyword evidence="5" id="KW-0064">Aspartyl protease</keyword>
<feature type="compositionally biased region" description="Basic and acidic residues" evidence="9">
    <location>
        <begin position="647"/>
        <end position="657"/>
    </location>
</feature>
<dbReference type="GO" id="GO:0004190">
    <property type="term" value="F:aspartic-type endopeptidase activity"/>
    <property type="evidence" value="ECO:0007669"/>
    <property type="project" value="UniProtKB-KW"/>
</dbReference>
<dbReference type="PROSITE" id="PS50878">
    <property type="entry name" value="RT_POL"/>
    <property type="match status" value="1"/>
</dbReference>
<evidence type="ECO:0000256" key="4">
    <source>
        <dbReference type="ARBA" id="ARBA00022722"/>
    </source>
</evidence>
<dbReference type="Gene3D" id="3.30.70.270">
    <property type="match status" value="1"/>
</dbReference>
<dbReference type="InterPro" id="IPR043128">
    <property type="entry name" value="Rev_trsase/Diguanyl_cyclase"/>
</dbReference>
<dbReference type="PANTHER" id="PTHR24559:SF427">
    <property type="entry name" value="RNA-DIRECTED DNA POLYMERASE"/>
    <property type="match status" value="1"/>
</dbReference>